<name>A0A5B7J0B0_PORTR</name>
<keyword evidence="1" id="KW-0040">ANK repeat</keyword>
<evidence type="ECO:0000313" key="2">
    <source>
        <dbReference type="EMBL" id="MPC91241.1"/>
    </source>
</evidence>
<dbReference type="SUPFAM" id="SSF48403">
    <property type="entry name" value="Ankyrin repeat"/>
    <property type="match status" value="1"/>
</dbReference>
<accession>A0A5B7J0B0</accession>
<comment type="caution">
    <text evidence="2">The sequence shown here is derived from an EMBL/GenBank/DDBJ whole genome shotgun (WGS) entry which is preliminary data.</text>
</comment>
<reference evidence="2 3" key="1">
    <citation type="submission" date="2019-05" db="EMBL/GenBank/DDBJ databases">
        <title>Another draft genome of Portunus trituberculatus and its Hox gene families provides insights of decapod evolution.</title>
        <authorList>
            <person name="Jeong J.-H."/>
            <person name="Song I."/>
            <person name="Kim S."/>
            <person name="Choi T."/>
            <person name="Kim D."/>
            <person name="Ryu S."/>
            <person name="Kim W."/>
        </authorList>
    </citation>
    <scope>NUCLEOTIDE SEQUENCE [LARGE SCALE GENOMIC DNA]</scope>
    <source>
        <tissue evidence="2">Muscle</tissue>
    </source>
</reference>
<feature type="repeat" description="ANK" evidence="1">
    <location>
        <begin position="7"/>
        <end position="39"/>
    </location>
</feature>
<dbReference type="Gene3D" id="1.25.40.20">
    <property type="entry name" value="Ankyrin repeat-containing domain"/>
    <property type="match status" value="1"/>
</dbReference>
<evidence type="ECO:0000313" key="3">
    <source>
        <dbReference type="Proteomes" id="UP000324222"/>
    </source>
</evidence>
<gene>
    <name evidence="2" type="primary">Ankrd42</name>
    <name evidence="2" type="ORF">E2C01_086265</name>
</gene>
<dbReference type="PROSITE" id="PS50088">
    <property type="entry name" value="ANK_REPEAT"/>
    <property type="match status" value="1"/>
</dbReference>
<sequence length="102" mass="10342">MDARDAGKATPLHFAAFYGDMGTVRWLVEEAGAVTTYKDKNGRQPKDVAKKFNNSAVQKFLKSGGGGGGKKSGGGGGMAMVSGVVWCGGGGGDVVVVVMVVC</sequence>
<keyword evidence="3" id="KW-1185">Reference proteome</keyword>
<protein>
    <submittedName>
        <fullName evidence="2">Ankyrin repeat domain-containing protein 42</fullName>
    </submittedName>
</protein>
<evidence type="ECO:0000256" key="1">
    <source>
        <dbReference type="PROSITE-ProRule" id="PRU00023"/>
    </source>
</evidence>
<dbReference type="EMBL" id="VSRR010087079">
    <property type="protein sequence ID" value="MPC91241.1"/>
    <property type="molecule type" value="Genomic_DNA"/>
</dbReference>
<dbReference type="AlphaFoldDB" id="A0A5B7J0B0"/>
<dbReference type="Proteomes" id="UP000324222">
    <property type="component" value="Unassembled WGS sequence"/>
</dbReference>
<dbReference type="InterPro" id="IPR036770">
    <property type="entry name" value="Ankyrin_rpt-contain_sf"/>
</dbReference>
<dbReference type="Pfam" id="PF00023">
    <property type="entry name" value="Ank"/>
    <property type="match status" value="1"/>
</dbReference>
<organism evidence="2 3">
    <name type="scientific">Portunus trituberculatus</name>
    <name type="common">Swimming crab</name>
    <name type="synonym">Neptunus trituberculatus</name>
    <dbReference type="NCBI Taxonomy" id="210409"/>
    <lineage>
        <taxon>Eukaryota</taxon>
        <taxon>Metazoa</taxon>
        <taxon>Ecdysozoa</taxon>
        <taxon>Arthropoda</taxon>
        <taxon>Crustacea</taxon>
        <taxon>Multicrustacea</taxon>
        <taxon>Malacostraca</taxon>
        <taxon>Eumalacostraca</taxon>
        <taxon>Eucarida</taxon>
        <taxon>Decapoda</taxon>
        <taxon>Pleocyemata</taxon>
        <taxon>Brachyura</taxon>
        <taxon>Eubrachyura</taxon>
        <taxon>Portunoidea</taxon>
        <taxon>Portunidae</taxon>
        <taxon>Portuninae</taxon>
        <taxon>Portunus</taxon>
    </lineage>
</organism>
<proteinExistence type="predicted"/>
<dbReference type="InterPro" id="IPR002110">
    <property type="entry name" value="Ankyrin_rpt"/>
</dbReference>
<dbReference type="OrthoDB" id="6375490at2759"/>